<dbReference type="EMBL" id="NIDE01000002">
    <property type="protein sequence ID" value="OWK45537.1"/>
    <property type="molecule type" value="Genomic_DNA"/>
</dbReference>
<organism evidence="2 3">
    <name type="scientific">Fimbriiglobus ruber</name>
    <dbReference type="NCBI Taxonomy" id="1908690"/>
    <lineage>
        <taxon>Bacteria</taxon>
        <taxon>Pseudomonadati</taxon>
        <taxon>Planctomycetota</taxon>
        <taxon>Planctomycetia</taxon>
        <taxon>Gemmatales</taxon>
        <taxon>Gemmataceae</taxon>
        <taxon>Fimbriiglobus</taxon>
    </lineage>
</organism>
<accession>A0A225EAV9</accession>
<dbReference type="AlphaFoldDB" id="A0A225EAV9"/>
<dbReference type="Proteomes" id="UP000214646">
    <property type="component" value="Unassembled WGS sequence"/>
</dbReference>
<feature type="region of interest" description="Disordered" evidence="1">
    <location>
        <begin position="307"/>
        <end position="344"/>
    </location>
</feature>
<evidence type="ECO:0000313" key="2">
    <source>
        <dbReference type="EMBL" id="OWK45537.1"/>
    </source>
</evidence>
<feature type="compositionally biased region" description="Basic and acidic residues" evidence="1">
    <location>
        <begin position="307"/>
        <end position="320"/>
    </location>
</feature>
<gene>
    <name evidence="2" type="ORF">FRUB_01868</name>
</gene>
<comment type="caution">
    <text evidence="2">The sequence shown here is derived from an EMBL/GenBank/DDBJ whole genome shotgun (WGS) entry which is preliminary data.</text>
</comment>
<reference evidence="3" key="1">
    <citation type="submission" date="2017-06" db="EMBL/GenBank/DDBJ databases">
        <title>Genome analysis of Fimbriiglobus ruber SP5, the first member of the order Planctomycetales with confirmed chitinolytic capability.</title>
        <authorList>
            <person name="Ravin N.V."/>
            <person name="Rakitin A.L."/>
            <person name="Ivanova A.A."/>
            <person name="Beletsky A.V."/>
            <person name="Kulichevskaya I.S."/>
            <person name="Mardanov A.V."/>
            <person name="Dedysh S.N."/>
        </authorList>
    </citation>
    <scope>NUCLEOTIDE SEQUENCE [LARGE SCALE GENOMIC DNA]</scope>
    <source>
        <strain evidence="3">SP5</strain>
    </source>
</reference>
<evidence type="ECO:0000313" key="3">
    <source>
        <dbReference type="Proteomes" id="UP000214646"/>
    </source>
</evidence>
<keyword evidence="3" id="KW-1185">Reference proteome</keyword>
<protein>
    <submittedName>
        <fullName evidence="2">Uncharacterized protein</fullName>
    </submittedName>
</protein>
<sequence>MHVFNESGWYTGKKYYKLYHASKLNPLTHSERAVYSYLAYRTVYGGATMYEVGNSLRLDQGRTLPKIKKRLLDAELITAGEGRQLIALPPPIPEWWVSIKEAKKTGWQNNLAYVQIAHTPIGWTLQQTAIYFTLLSHAKGYKISRNNTQAGLGAILHVDRATVARTENKLIALGLIECDYLRRPSDEVLKMFDAKPKAKEKQWDVIIACGWPFGEMDGGPYLDEYVTHFTKQMLENNFSRDEVLKYWSHLWELAGKTPRKLLDFLMLALSPMLRDCLEDTRRNSTRGHFRGSNCLGMLLNRTSDKFAKPKPAEQSVERPKPPQSPSTERRFRPATDAPPGMDIEYECPRFSFDV</sequence>
<evidence type="ECO:0000256" key="1">
    <source>
        <dbReference type="SAM" id="MobiDB-lite"/>
    </source>
</evidence>
<proteinExistence type="predicted"/>
<name>A0A225EAV9_9BACT</name>